<evidence type="ECO:0000256" key="5">
    <source>
        <dbReference type="ARBA" id="ARBA00023136"/>
    </source>
</evidence>
<accession>A0A6P6L625</accession>
<dbReference type="Pfam" id="PF00001">
    <property type="entry name" value="7tm_1"/>
    <property type="match status" value="1"/>
</dbReference>
<dbReference type="KEGG" id="caua:113057105"/>
<dbReference type="InterPro" id="IPR000276">
    <property type="entry name" value="GPCR_Rhodpsn"/>
</dbReference>
<organism evidence="11 12">
    <name type="scientific">Carassius auratus</name>
    <name type="common">Goldfish</name>
    <dbReference type="NCBI Taxonomy" id="7957"/>
    <lineage>
        <taxon>Eukaryota</taxon>
        <taxon>Metazoa</taxon>
        <taxon>Chordata</taxon>
        <taxon>Craniata</taxon>
        <taxon>Vertebrata</taxon>
        <taxon>Euteleostomi</taxon>
        <taxon>Actinopterygii</taxon>
        <taxon>Neopterygii</taxon>
        <taxon>Teleostei</taxon>
        <taxon>Ostariophysi</taxon>
        <taxon>Cypriniformes</taxon>
        <taxon>Cyprinidae</taxon>
        <taxon>Cyprininae</taxon>
        <taxon>Carassius</taxon>
    </lineage>
</organism>
<dbReference type="InterPro" id="IPR017452">
    <property type="entry name" value="GPCR_Rhodpsn_7TM"/>
</dbReference>
<dbReference type="RefSeq" id="XP_026079980.1">
    <property type="nucleotide sequence ID" value="XM_026224195.1"/>
</dbReference>
<dbReference type="Gene3D" id="1.20.1070.10">
    <property type="entry name" value="Rhodopsin 7-helix transmembrane proteins"/>
    <property type="match status" value="2"/>
</dbReference>
<evidence type="ECO:0000256" key="8">
    <source>
        <dbReference type="ARBA" id="ARBA00023224"/>
    </source>
</evidence>
<dbReference type="Proteomes" id="UP000515129">
    <property type="component" value="Chromosome 38"/>
</dbReference>
<dbReference type="GO" id="GO:0035025">
    <property type="term" value="P:positive regulation of Rho protein signal transduction"/>
    <property type="evidence" value="ECO:0007669"/>
    <property type="project" value="TreeGrafter"/>
</dbReference>
<keyword evidence="8" id="KW-0807">Transducer</keyword>
<evidence type="ECO:0000256" key="1">
    <source>
        <dbReference type="ARBA" id="ARBA00004141"/>
    </source>
</evidence>
<keyword evidence="2 9" id="KW-0812">Transmembrane</keyword>
<gene>
    <name evidence="12" type="primary">LOC113057105</name>
</gene>
<keyword evidence="4" id="KW-0297">G-protein coupled receptor</keyword>
<evidence type="ECO:0000313" key="11">
    <source>
        <dbReference type="Proteomes" id="UP000515129"/>
    </source>
</evidence>
<feature type="domain" description="G-protein coupled receptors family 1 profile" evidence="10">
    <location>
        <begin position="45"/>
        <end position="259"/>
    </location>
</feature>
<dbReference type="PANTHER" id="PTHR24232:SF96">
    <property type="entry name" value="PSYCHOSINE RECEPTOR-LIKE"/>
    <property type="match status" value="1"/>
</dbReference>
<keyword evidence="3 9" id="KW-1133">Transmembrane helix</keyword>
<evidence type="ECO:0000256" key="4">
    <source>
        <dbReference type="ARBA" id="ARBA00023040"/>
    </source>
</evidence>
<evidence type="ECO:0000256" key="3">
    <source>
        <dbReference type="ARBA" id="ARBA00022989"/>
    </source>
</evidence>
<dbReference type="PROSITE" id="PS50262">
    <property type="entry name" value="G_PROTEIN_RECEP_F1_2"/>
    <property type="match status" value="1"/>
</dbReference>
<evidence type="ECO:0000259" key="10">
    <source>
        <dbReference type="PROSITE" id="PS50262"/>
    </source>
</evidence>
<dbReference type="PANTHER" id="PTHR24232">
    <property type="entry name" value="G-PROTEIN COUPLED RECEPTOR"/>
    <property type="match status" value="1"/>
</dbReference>
<keyword evidence="5 9" id="KW-0472">Membrane</keyword>
<evidence type="ECO:0000313" key="12">
    <source>
        <dbReference type="RefSeq" id="XP_026079980.1"/>
    </source>
</evidence>
<comment type="subcellular location">
    <subcellularLocation>
        <location evidence="1">Membrane</location>
        <topology evidence="1">Multi-pass membrane protein</topology>
    </subcellularLocation>
</comment>
<feature type="transmembrane region" description="Helical" evidence="9">
    <location>
        <begin position="33"/>
        <end position="53"/>
    </location>
</feature>
<keyword evidence="11" id="KW-1185">Reference proteome</keyword>
<dbReference type="SUPFAM" id="SSF81321">
    <property type="entry name" value="Family A G protein-coupled receptor-like"/>
    <property type="match status" value="1"/>
</dbReference>
<reference evidence="12" key="1">
    <citation type="submission" date="2025-08" db="UniProtKB">
        <authorList>
            <consortium name="RefSeq"/>
        </authorList>
    </citation>
    <scope>IDENTIFICATION</scope>
    <source>
        <strain evidence="12">Wakin</strain>
        <tissue evidence="12">Muscle</tissue>
    </source>
</reference>
<evidence type="ECO:0000256" key="2">
    <source>
        <dbReference type="ARBA" id="ARBA00022692"/>
    </source>
</evidence>
<dbReference type="GeneID" id="113057105"/>
<dbReference type="AlphaFoldDB" id="A0A6P6L625"/>
<feature type="transmembrane region" description="Helical" evidence="9">
    <location>
        <begin position="204"/>
        <end position="224"/>
    </location>
</feature>
<proteinExistence type="predicted"/>
<feature type="transmembrane region" description="Helical" evidence="9">
    <location>
        <begin position="141"/>
        <end position="158"/>
    </location>
</feature>
<dbReference type="OrthoDB" id="8834936at2759"/>
<evidence type="ECO:0000256" key="7">
    <source>
        <dbReference type="ARBA" id="ARBA00023180"/>
    </source>
</evidence>
<evidence type="ECO:0000256" key="9">
    <source>
        <dbReference type="SAM" id="Phobius"/>
    </source>
</evidence>
<keyword evidence="7" id="KW-0325">Glycoprotein</keyword>
<dbReference type="GO" id="GO:0004930">
    <property type="term" value="F:G protein-coupled receptor activity"/>
    <property type="evidence" value="ECO:0007669"/>
    <property type="project" value="UniProtKB-KW"/>
</dbReference>
<dbReference type="GO" id="GO:0005886">
    <property type="term" value="C:plasma membrane"/>
    <property type="evidence" value="ECO:0007669"/>
    <property type="project" value="TreeGrafter"/>
</dbReference>
<keyword evidence="6" id="KW-0675">Receptor</keyword>
<feature type="transmembrane region" description="Helical" evidence="9">
    <location>
        <begin position="102"/>
        <end position="120"/>
    </location>
</feature>
<dbReference type="GO" id="GO:0007200">
    <property type="term" value="P:phospholipase C-activating G protein-coupled receptor signaling pathway"/>
    <property type="evidence" value="ECO:0007669"/>
    <property type="project" value="TreeGrafter"/>
</dbReference>
<feature type="transmembrane region" description="Helical" evidence="9">
    <location>
        <begin position="164"/>
        <end position="183"/>
    </location>
</feature>
<evidence type="ECO:0000256" key="6">
    <source>
        <dbReference type="ARBA" id="ARBA00023170"/>
    </source>
</evidence>
<protein>
    <submittedName>
        <fullName evidence="12">Uncharacterized protein LOC113057105</fullName>
    </submittedName>
</protein>
<name>A0A6P6L625_CARAU</name>
<sequence>MILQHMDNTTVLDSTNTTPLNNGTIRVDHIEEIIRWISFAVGLPGIGFSIYLMGMQAKTGKAAPVYLISLLASDIFNILGRPKTSAEDAQKTSLQTTDISSLIFYFGIISNIVFMVCVAQERYLLVTCPRYNAFCMKLKQSSMISLAVWAAPFAILFLAYQGYIILFSIALLLPLPFLGFFFLDSFRALWCTRWPAPVTNRNKILGMQGVILCNYSMLYLPFILNTLLKALALSSYVYYLGLVSDLLLYLGPLVDPFLSIFLTNGIGDILKAFPCCARKNTQEETESVNTDTVETVSGILTRL</sequence>